<keyword evidence="5" id="KW-1185">Reference proteome</keyword>
<dbReference type="GO" id="GO:0016491">
    <property type="term" value="F:oxidoreductase activity"/>
    <property type="evidence" value="ECO:0007669"/>
    <property type="project" value="UniProtKB-KW"/>
</dbReference>
<name>A0A0D2ISW6_9EURO</name>
<organism evidence="4 5">
    <name type="scientific">Rhinocladiella mackenziei CBS 650.93</name>
    <dbReference type="NCBI Taxonomy" id="1442369"/>
    <lineage>
        <taxon>Eukaryota</taxon>
        <taxon>Fungi</taxon>
        <taxon>Dikarya</taxon>
        <taxon>Ascomycota</taxon>
        <taxon>Pezizomycotina</taxon>
        <taxon>Eurotiomycetes</taxon>
        <taxon>Chaetothyriomycetidae</taxon>
        <taxon>Chaetothyriales</taxon>
        <taxon>Herpotrichiellaceae</taxon>
        <taxon>Rhinocladiella</taxon>
    </lineage>
</organism>
<dbReference type="Gene3D" id="3.40.50.720">
    <property type="entry name" value="NAD(P)-binding Rossmann-like Domain"/>
    <property type="match status" value="1"/>
</dbReference>
<dbReference type="InterPro" id="IPR045312">
    <property type="entry name" value="PCBER-like"/>
</dbReference>
<accession>A0A0D2ISW6</accession>
<dbReference type="InterPro" id="IPR036291">
    <property type="entry name" value="NAD(P)-bd_dom_sf"/>
</dbReference>
<dbReference type="OrthoDB" id="5283654at2759"/>
<reference evidence="4 5" key="1">
    <citation type="submission" date="2015-01" db="EMBL/GenBank/DDBJ databases">
        <title>The Genome Sequence of Rhinocladiella mackenzie CBS 650.93.</title>
        <authorList>
            <consortium name="The Broad Institute Genomics Platform"/>
            <person name="Cuomo C."/>
            <person name="de Hoog S."/>
            <person name="Gorbushina A."/>
            <person name="Stielow B."/>
            <person name="Teixiera M."/>
            <person name="Abouelleil A."/>
            <person name="Chapman S.B."/>
            <person name="Priest M."/>
            <person name="Young S.K."/>
            <person name="Wortman J."/>
            <person name="Nusbaum C."/>
            <person name="Birren B."/>
        </authorList>
    </citation>
    <scope>NUCLEOTIDE SEQUENCE [LARGE SCALE GENOMIC DNA]</scope>
    <source>
        <strain evidence="4 5">CBS 650.93</strain>
    </source>
</reference>
<proteinExistence type="predicted"/>
<dbReference type="PANTHER" id="PTHR47706">
    <property type="entry name" value="NMRA-LIKE FAMILY PROTEIN"/>
    <property type="match status" value="1"/>
</dbReference>
<dbReference type="PANTHER" id="PTHR47706:SF6">
    <property type="entry name" value="NMRA-LIKE FAMILY PROTEIN (AFU_ORTHOLOGUE AFUA_6G00280)"/>
    <property type="match status" value="1"/>
</dbReference>
<keyword evidence="2" id="KW-0560">Oxidoreductase</keyword>
<dbReference type="VEuPathDB" id="FungiDB:Z518_00157"/>
<dbReference type="SUPFAM" id="SSF51735">
    <property type="entry name" value="NAD(P)-binding Rossmann-fold domains"/>
    <property type="match status" value="1"/>
</dbReference>
<evidence type="ECO:0000313" key="5">
    <source>
        <dbReference type="Proteomes" id="UP000053617"/>
    </source>
</evidence>
<dbReference type="EMBL" id="KN847475">
    <property type="protein sequence ID" value="KIX09079.1"/>
    <property type="molecule type" value="Genomic_DNA"/>
</dbReference>
<dbReference type="HOGENOM" id="CLU_059949_0_0_1"/>
<dbReference type="GeneID" id="25288228"/>
<keyword evidence="1" id="KW-0521">NADP</keyword>
<protein>
    <recommendedName>
        <fullName evidence="3">NmrA-like domain-containing protein</fullName>
    </recommendedName>
</protein>
<gene>
    <name evidence="4" type="ORF">Z518_00157</name>
</gene>
<dbReference type="RefSeq" id="XP_013276215.1">
    <property type="nucleotide sequence ID" value="XM_013420761.1"/>
</dbReference>
<sequence length="313" mass="34930">MAEIPPRAKSILVLGAGELGTAILDALTSHPLYNPSSTAITLMIRPSSSSHPTPEKQAQQSLFREQGIRLVGGDFESSSEAELTDLFRPYTAVLHAGGMTNSSGTMMKITRAVLAAGVLYYVPWQYGVDYDIVTRQGGQGMFSEQIDVRDLLRSQTKADWVVLSCGIFMSFLFEEFWGVVKPVEDKIQVTALNSLSDILTVTATKDIGRCMAELLYCRDTPVNCSVYVAGDTWTYAEFAEAVARGTGKEVIRHECPVEYLREESQRDPGNQIKRYRVVFAEGRGLSWPKENTWSAERGMQMEGVEEWVRRNYK</sequence>
<evidence type="ECO:0000259" key="3">
    <source>
        <dbReference type="Pfam" id="PF05368"/>
    </source>
</evidence>
<dbReference type="STRING" id="1442369.A0A0D2ISW6"/>
<dbReference type="Proteomes" id="UP000053617">
    <property type="component" value="Unassembled WGS sequence"/>
</dbReference>
<dbReference type="AlphaFoldDB" id="A0A0D2ISW6"/>
<dbReference type="InterPro" id="IPR051609">
    <property type="entry name" value="NmrA/Isoflavone_reductase-like"/>
</dbReference>
<feature type="domain" description="NmrA-like" evidence="3">
    <location>
        <begin position="9"/>
        <end position="262"/>
    </location>
</feature>
<evidence type="ECO:0000313" key="4">
    <source>
        <dbReference type="EMBL" id="KIX09079.1"/>
    </source>
</evidence>
<dbReference type="CDD" id="cd05259">
    <property type="entry name" value="PCBER_SDR_a"/>
    <property type="match status" value="1"/>
</dbReference>
<dbReference type="Pfam" id="PF05368">
    <property type="entry name" value="NmrA"/>
    <property type="match status" value="1"/>
</dbReference>
<dbReference type="InterPro" id="IPR008030">
    <property type="entry name" value="NmrA-like"/>
</dbReference>
<evidence type="ECO:0000256" key="1">
    <source>
        <dbReference type="ARBA" id="ARBA00022857"/>
    </source>
</evidence>
<evidence type="ECO:0000256" key="2">
    <source>
        <dbReference type="ARBA" id="ARBA00023002"/>
    </source>
</evidence>